<dbReference type="EMBL" id="CAJVPU010001401">
    <property type="protein sequence ID" value="CAG8479673.1"/>
    <property type="molecule type" value="Genomic_DNA"/>
</dbReference>
<keyword evidence="2" id="KW-1185">Reference proteome</keyword>
<evidence type="ECO:0000313" key="1">
    <source>
        <dbReference type="EMBL" id="CAG8479673.1"/>
    </source>
</evidence>
<comment type="caution">
    <text evidence="1">The sequence shown here is derived from an EMBL/GenBank/DDBJ whole genome shotgun (WGS) entry which is preliminary data.</text>
</comment>
<gene>
    <name evidence="1" type="ORF">DHETER_LOCUS2071</name>
</gene>
<protein>
    <submittedName>
        <fullName evidence="1">11112_t:CDS:1</fullName>
    </submittedName>
</protein>
<dbReference type="Proteomes" id="UP000789702">
    <property type="component" value="Unassembled WGS sequence"/>
</dbReference>
<accession>A0ACA9KL07</accession>
<evidence type="ECO:0000313" key="2">
    <source>
        <dbReference type="Proteomes" id="UP000789702"/>
    </source>
</evidence>
<sequence>MSEPIIIIDPNEELQIVLRIIYYNVPGFYYNPRKIQKISLLIVDGVGEFKGTFVKGMKRYNVPIRVVNLYSFESLVLVKKFKQDLVRLIFKIQYAIEGKLKEGECSKL</sequence>
<organism evidence="1 2">
    <name type="scientific">Dentiscutata heterogama</name>
    <dbReference type="NCBI Taxonomy" id="1316150"/>
    <lineage>
        <taxon>Eukaryota</taxon>
        <taxon>Fungi</taxon>
        <taxon>Fungi incertae sedis</taxon>
        <taxon>Mucoromycota</taxon>
        <taxon>Glomeromycotina</taxon>
        <taxon>Glomeromycetes</taxon>
        <taxon>Diversisporales</taxon>
        <taxon>Gigasporaceae</taxon>
        <taxon>Dentiscutata</taxon>
    </lineage>
</organism>
<proteinExistence type="predicted"/>
<reference evidence="1" key="1">
    <citation type="submission" date="2021-06" db="EMBL/GenBank/DDBJ databases">
        <authorList>
            <person name="Kallberg Y."/>
            <person name="Tangrot J."/>
            <person name="Rosling A."/>
        </authorList>
    </citation>
    <scope>NUCLEOTIDE SEQUENCE</scope>
    <source>
        <strain evidence="1">IL203A</strain>
    </source>
</reference>
<name>A0ACA9KL07_9GLOM</name>